<reference evidence="2" key="1">
    <citation type="journal article" date="2017" name="Genome Announc.">
        <title>Genome sequences of Cyberlindnera fabianii 65, Pichia kudriavzevii 129, and Saccharomyces cerevisiae 131 isolated from fermented masau fruits in Zimbabwe.</title>
        <authorList>
            <person name="van Rijswijck I.M.H."/>
            <person name="Derks M.F.L."/>
            <person name="Abee T."/>
            <person name="de Ridder D."/>
            <person name="Smid E.J."/>
        </authorList>
    </citation>
    <scope>NUCLEOTIDE SEQUENCE [LARGE SCALE GENOMIC DNA]</scope>
    <source>
        <strain evidence="2">65</strain>
    </source>
</reference>
<keyword evidence="2" id="KW-1185">Reference proteome</keyword>
<evidence type="ECO:0000313" key="2">
    <source>
        <dbReference type="Proteomes" id="UP000189513"/>
    </source>
</evidence>
<evidence type="ECO:0000313" key="1">
    <source>
        <dbReference type="EMBL" id="ONH69243.1"/>
    </source>
</evidence>
<sequence>MWVECSPIVSEVTFGETSNGAAVVQGSLWVLMQISHATFATGPRGYLDSGFKGTLKQECKEKD</sequence>
<dbReference type="AlphaFoldDB" id="A0A1V2LBJ6"/>
<dbReference type="EMBL" id="MPUK01000002">
    <property type="protein sequence ID" value="ONH69243.1"/>
    <property type="molecule type" value="Genomic_DNA"/>
</dbReference>
<dbReference type="VEuPathDB" id="FungiDB:BON22_1521"/>
<name>A0A1V2LBJ6_CYBFA</name>
<dbReference type="Proteomes" id="UP000189513">
    <property type="component" value="Unassembled WGS sequence"/>
</dbReference>
<proteinExistence type="predicted"/>
<organism evidence="1 2">
    <name type="scientific">Cyberlindnera fabianii</name>
    <name type="common">Yeast</name>
    <name type="synonym">Hansenula fabianii</name>
    <dbReference type="NCBI Taxonomy" id="36022"/>
    <lineage>
        <taxon>Eukaryota</taxon>
        <taxon>Fungi</taxon>
        <taxon>Dikarya</taxon>
        <taxon>Ascomycota</taxon>
        <taxon>Saccharomycotina</taxon>
        <taxon>Saccharomycetes</taxon>
        <taxon>Phaffomycetales</taxon>
        <taxon>Phaffomycetaceae</taxon>
        <taxon>Cyberlindnera</taxon>
    </lineage>
</organism>
<protein>
    <submittedName>
        <fullName evidence="1">Transcription factor IIIB 70 kDa subunit</fullName>
    </submittedName>
</protein>
<comment type="caution">
    <text evidence="1">The sequence shown here is derived from an EMBL/GenBank/DDBJ whole genome shotgun (WGS) entry which is preliminary data.</text>
</comment>
<accession>A0A1V2LBJ6</accession>
<gene>
    <name evidence="1" type="ORF">BON22_1521</name>
</gene>